<reference evidence="3 4" key="1">
    <citation type="submission" date="2018-04" db="EMBL/GenBank/DDBJ databases">
        <title>Flavobacterium sp. nov., isolated from glacier ice.</title>
        <authorList>
            <person name="Liu Q."/>
            <person name="Xin Y.-H."/>
        </authorList>
    </citation>
    <scope>NUCLEOTIDE SEQUENCE [LARGE SCALE GENOMIC DNA]</scope>
    <source>
        <strain evidence="3 4">RB1R5</strain>
    </source>
</reference>
<evidence type="ECO:0000313" key="4">
    <source>
        <dbReference type="Proteomes" id="UP000245449"/>
    </source>
</evidence>
<dbReference type="AlphaFoldDB" id="A0A2U1JML5"/>
<dbReference type="InterPro" id="IPR051045">
    <property type="entry name" value="TonB-dependent_transducer"/>
</dbReference>
<dbReference type="EMBL" id="QCZI01000003">
    <property type="protein sequence ID" value="PWA06407.1"/>
    <property type="molecule type" value="Genomic_DNA"/>
</dbReference>
<dbReference type="GO" id="GO:0055085">
    <property type="term" value="P:transmembrane transport"/>
    <property type="evidence" value="ECO:0007669"/>
    <property type="project" value="InterPro"/>
</dbReference>
<dbReference type="Gene3D" id="3.30.1150.10">
    <property type="match status" value="2"/>
</dbReference>
<evidence type="ECO:0000259" key="2">
    <source>
        <dbReference type="Pfam" id="PF03544"/>
    </source>
</evidence>
<evidence type="ECO:0000256" key="1">
    <source>
        <dbReference type="SAM" id="SignalP"/>
    </source>
</evidence>
<evidence type="ECO:0000313" key="3">
    <source>
        <dbReference type="EMBL" id="PWA06407.1"/>
    </source>
</evidence>
<dbReference type="OrthoDB" id="1522859at2"/>
<feature type="signal peptide" evidence="1">
    <location>
        <begin position="1"/>
        <end position="21"/>
    </location>
</feature>
<keyword evidence="1" id="KW-0732">Signal</keyword>
<dbReference type="InterPro" id="IPR037682">
    <property type="entry name" value="TonB_C"/>
</dbReference>
<dbReference type="RefSeq" id="WP_116723880.1">
    <property type="nucleotide sequence ID" value="NZ_QCZI01000003.1"/>
</dbReference>
<organism evidence="3 4">
    <name type="scientific">Flavobacterium psychrotolerans</name>
    <dbReference type="NCBI Taxonomy" id="2169410"/>
    <lineage>
        <taxon>Bacteria</taxon>
        <taxon>Pseudomonadati</taxon>
        <taxon>Bacteroidota</taxon>
        <taxon>Flavobacteriia</taxon>
        <taxon>Flavobacteriales</taxon>
        <taxon>Flavobacteriaceae</taxon>
        <taxon>Flavobacterium</taxon>
    </lineage>
</organism>
<proteinExistence type="predicted"/>
<sequence length="267" mass="29793">MKYLLLLFLLFTFSDSGYSQGGEFDDVYGSDVINPKFNGGELDKFYEYINQEFDFSKVTKAGKMLVSITIDKIGALQNIRVVEFNDIESATEIIRVLNKAPNWECAKRGGKPFSIEMKIPFEFNLKFKPGVSNTQNSKSAQLSEKNISNSQKFSDSVRVSTAVGIKKVSNEKPPEFSSGLTKFYQFINENYRTPSVEGLKGKVIVSFIVDIDGSLTDFVIVKDLGYGTGKEAIRVLKKCPKWSPGTQNGIPIRCVYSLPINIHATSN</sequence>
<dbReference type="GO" id="GO:0031992">
    <property type="term" value="F:energy transducer activity"/>
    <property type="evidence" value="ECO:0007669"/>
    <property type="project" value="TreeGrafter"/>
</dbReference>
<dbReference type="GO" id="GO:0098797">
    <property type="term" value="C:plasma membrane protein complex"/>
    <property type="evidence" value="ECO:0007669"/>
    <property type="project" value="TreeGrafter"/>
</dbReference>
<dbReference type="PANTHER" id="PTHR33446">
    <property type="entry name" value="PROTEIN TONB-RELATED"/>
    <property type="match status" value="1"/>
</dbReference>
<keyword evidence="4" id="KW-1185">Reference proteome</keyword>
<dbReference type="SUPFAM" id="SSF74653">
    <property type="entry name" value="TolA/TonB C-terminal domain"/>
    <property type="match status" value="2"/>
</dbReference>
<dbReference type="Proteomes" id="UP000245449">
    <property type="component" value="Unassembled WGS sequence"/>
</dbReference>
<name>A0A2U1JML5_9FLAO</name>
<accession>A0A2U1JML5</accession>
<comment type="caution">
    <text evidence="3">The sequence shown here is derived from an EMBL/GenBank/DDBJ whole genome shotgun (WGS) entry which is preliminary data.</text>
</comment>
<dbReference type="Pfam" id="PF03544">
    <property type="entry name" value="TonB_C"/>
    <property type="match status" value="1"/>
</dbReference>
<dbReference type="PANTHER" id="PTHR33446:SF2">
    <property type="entry name" value="PROTEIN TONB"/>
    <property type="match status" value="1"/>
</dbReference>
<gene>
    <name evidence="3" type="ORF">DB895_03010</name>
</gene>
<protein>
    <recommendedName>
        <fullName evidence="2">TonB C-terminal domain-containing protein</fullName>
    </recommendedName>
</protein>
<feature type="chain" id="PRO_5015438644" description="TonB C-terminal domain-containing protein" evidence="1">
    <location>
        <begin position="22"/>
        <end position="267"/>
    </location>
</feature>
<feature type="domain" description="TonB C-terminal" evidence="2">
    <location>
        <begin position="198"/>
        <end position="261"/>
    </location>
</feature>